<keyword evidence="2 5" id="KW-0413">Isomerase</keyword>
<dbReference type="CDD" id="cd00165">
    <property type="entry name" value="S4"/>
    <property type="match status" value="1"/>
</dbReference>
<dbReference type="Proteomes" id="UP000176639">
    <property type="component" value="Unassembled WGS sequence"/>
</dbReference>
<dbReference type="EC" id="5.4.99.-" evidence="5"/>
<organism evidence="7 8">
    <name type="scientific">Candidatus Azambacteria bacterium RBG_16_47_10</name>
    <dbReference type="NCBI Taxonomy" id="1797292"/>
    <lineage>
        <taxon>Bacteria</taxon>
        <taxon>Candidatus Azamiibacteriota</taxon>
    </lineage>
</organism>
<dbReference type="InterPro" id="IPR020103">
    <property type="entry name" value="PsdUridine_synth_cat_dom_sf"/>
</dbReference>
<comment type="caution">
    <text evidence="7">The sequence shown here is derived from an EMBL/GenBank/DDBJ whole genome shotgun (WGS) entry which is preliminary data.</text>
</comment>
<dbReference type="PANTHER" id="PTHR21600">
    <property type="entry name" value="MITOCHONDRIAL RNA PSEUDOURIDINE SYNTHASE"/>
    <property type="match status" value="1"/>
</dbReference>
<comment type="similarity">
    <text evidence="1 5">Belongs to the pseudouridine synthase RluA family.</text>
</comment>
<dbReference type="InterPro" id="IPR050188">
    <property type="entry name" value="RluA_PseudoU_synthase"/>
</dbReference>
<dbReference type="InterPro" id="IPR036986">
    <property type="entry name" value="S4_RNA-bd_sf"/>
</dbReference>
<reference evidence="7 8" key="1">
    <citation type="journal article" date="2016" name="Nat. Commun.">
        <title>Thousands of microbial genomes shed light on interconnected biogeochemical processes in an aquifer system.</title>
        <authorList>
            <person name="Anantharaman K."/>
            <person name="Brown C.T."/>
            <person name="Hug L.A."/>
            <person name="Sharon I."/>
            <person name="Castelle C.J."/>
            <person name="Probst A.J."/>
            <person name="Thomas B.C."/>
            <person name="Singh A."/>
            <person name="Wilkins M.J."/>
            <person name="Karaoz U."/>
            <person name="Brodie E.L."/>
            <person name="Williams K.H."/>
            <person name="Hubbard S.S."/>
            <person name="Banfield J.F."/>
        </authorList>
    </citation>
    <scope>NUCLEOTIDE SEQUENCE [LARGE SCALE GENOMIC DNA]</scope>
</reference>
<comment type="function">
    <text evidence="5">Responsible for synthesis of pseudouridine from uracil.</text>
</comment>
<evidence type="ECO:0000256" key="5">
    <source>
        <dbReference type="RuleBase" id="RU362028"/>
    </source>
</evidence>
<evidence type="ECO:0000313" key="7">
    <source>
        <dbReference type="EMBL" id="OGD24022.1"/>
    </source>
</evidence>
<evidence type="ECO:0000313" key="8">
    <source>
        <dbReference type="Proteomes" id="UP000176639"/>
    </source>
</evidence>
<feature type="domain" description="RNA-binding S4" evidence="6">
    <location>
        <begin position="17"/>
        <end position="81"/>
    </location>
</feature>
<dbReference type="SUPFAM" id="SSF55120">
    <property type="entry name" value="Pseudouridine synthase"/>
    <property type="match status" value="1"/>
</dbReference>
<comment type="catalytic activity">
    <reaction evidence="5">
        <text>a uridine in RNA = a pseudouridine in RNA</text>
        <dbReference type="Rhea" id="RHEA:48348"/>
        <dbReference type="Rhea" id="RHEA-COMP:12068"/>
        <dbReference type="Rhea" id="RHEA-COMP:12069"/>
        <dbReference type="ChEBI" id="CHEBI:65314"/>
        <dbReference type="ChEBI" id="CHEBI:65315"/>
    </reaction>
</comment>
<feature type="active site" evidence="3">
    <location>
        <position position="142"/>
    </location>
</feature>
<dbReference type="InterPro" id="IPR006145">
    <property type="entry name" value="PsdUridine_synth_RsuA/RluA"/>
</dbReference>
<evidence type="ECO:0000256" key="2">
    <source>
        <dbReference type="ARBA" id="ARBA00023235"/>
    </source>
</evidence>
<dbReference type="InterPro" id="IPR006225">
    <property type="entry name" value="PsdUridine_synth_RluC/D"/>
</dbReference>
<sequence>MTTHPSFINISRDEQGKRLDLVVAAHAPEYSRAHIQRLVEGGYVTVNGKSAKKHYWVKPGDVIAVSWQEQETPSIAPDPSVPFRVVFENNDYAVVEKPAGVVTHPAASHTKGTLVNGLLARWPEIAGVGDDPLRPGIVHRLDKETSGLLVVAKTQAMFTWLKKQFQERTVEKKYIALAAGKVSQEEGEIDVPIARSKSRINPRQIAVSGSNTRDLRKEYKSRNATTRFKILHVYKDFTLVEAMPKTGRMHQIRVHFAHIGHPIAGDKKYTPKRVLAALPLSRHFLHAAALSFPLPDGTIASFASELPPDLKTVLAGI</sequence>
<dbReference type="GO" id="GO:0120159">
    <property type="term" value="F:rRNA pseudouridine synthase activity"/>
    <property type="evidence" value="ECO:0007669"/>
    <property type="project" value="UniProtKB-ARBA"/>
</dbReference>
<name>A0A1F5B086_9BACT</name>
<dbReference type="GO" id="GO:0003723">
    <property type="term" value="F:RNA binding"/>
    <property type="evidence" value="ECO:0007669"/>
    <property type="project" value="UniProtKB-KW"/>
</dbReference>
<dbReference type="CDD" id="cd02869">
    <property type="entry name" value="PseudoU_synth_RluA_like"/>
    <property type="match status" value="1"/>
</dbReference>
<proteinExistence type="inferred from homology"/>
<dbReference type="Pfam" id="PF01479">
    <property type="entry name" value="S4"/>
    <property type="match status" value="1"/>
</dbReference>
<dbReference type="SUPFAM" id="SSF55174">
    <property type="entry name" value="Alpha-L RNA-binding motif"/>
    <property type="match status" value="1"/>
</dbReference>
<dbReference type="InterPro" id="IPR002942">
    <property type="entry name" value="S4_RNA-bd"/>
</dbReference>
<dbReference type="PROSITE" id="PS50889">
    <property type="entry name" value="S4"/>
    <property type="match status" value="1"/>
</dbReference>
<evidence type="ECO:0000256" key="3">
    <source>
        <dbReference type="PIRSR" id="PIRSR606225-1"/>
    </source>
</evidence>
<dbReference type="PANTHER" id="PTHR21600:SF44">
    <property type="entry name" value="RIBOSOMAL LARGE SUBUNIT PSEUDOURIDINE SYNTHASE D"/>
    <property type="match status" value="1"/>
</dbReference>
<dbReference type="AlphaFoldDB" id="A0A1F5B086"/>
<dbReference type="Gene3D" id="3.10.290.10">
    <property type="entry name" value="RNA-binding S4 domain"/>
    <property type="match status" value="1"/>
</dbReference>
<dbReference type="PROSITE" id="PS01129">
    <property type="entry name" value="PSI_RLU"/>
    <property type="match status" value="1"/>
</dbReference>
<accession>A0A1F5B086</accession>
<dbReference type="EMBL" id="MEYI01000018">
    <property type="protein sequence ID" value="OGD24022.1"/>
    <property type="molecule type" value="Genomic_DNA"/>
</dbReference>
<dbReference type="GO" id="GO:0000455">
    <property type="term" value="P:enzyme-directed rRNA pseudouridine synthesis"/>
    <property type="evidence" value="ECO:0007669"/>
    <property type="project" value="TreeGrafter"/>
</dbReference>
<dbReference type="Pfam" id="PF00849">
    <property type="entry name" value="PseudoU_synth_2"/>
    <property type="match status" value="1"/>
</dbReference>
<keyword evidence="4" id="KW-0694">RNA-binding</keyword>
<evidence type="ECO:0000256" key="1">
    <source>
        <dbReference type="ARBA" id="ARBA00010876"/>
    </source>
</evidence>
<dbReference type="Gene3D" id="3.30.2350.10">
    <property type="entry name" value="Pseudouridine synthase"/>
    <property type="match status" value="1"/>
</dbReference>
<dbReference type="NCBIfam" id="TIGR00005">
    <property type="entry name" value="rluA_subfam"/>
    <property type="match status" value="1"/>
</dbReference>
<evidence type="ECO:0000259" key="6">
    <source>
        <dbReference type="SMART" id="SM00363"/>
    </source>
</evidence>
<protein>
    <recommendedName>
        <fullName evidence="5">Pseudouridine synthase</fullName>
        <ecNumber evidence="5">5.4.99.-</ecNumber>
    </recommendedName>
</protein>
<dbReference type="SMART" id="SM00363">
    <property type="entry name" value="S4"/>
    <property type="match status" value="1"/>
</dbReference>
<dbReference type="InterPro" id="IPR006224">
    <property type="entry name" value="PsdUridine_synth_RluA-like_CS"/>
</dbReference>
<gene>
    <name evidence="7" type="ORF">A2Z10_00090</name>
</gene>
<evidence type="ECO:0000256" key="4">
    <source>
        <dbReference type="PROSITE-ProRule" id="PRU00182"/>
    </source>
</evidence>